<dbReference type="AlphaFoldDB" id="A0A0C1MNR0"/>
<protein>
    <submittedName>
        <fullName evidence="2">Uncharacterized protein</fullName>
    </submittedName>
</protein>
<dbReference type="EMBL" id="JWIC01000007">
    <property type="protein sequence ID" value="KID56163.1"/>
    <property type="molecule type" value="Genomic_DNA"/>
</dbReference>
<gene>
    <name evidence="2" type="ORF">JF50_17950</name>
</gene>
<keyword evidence="1" id="KW-0732">Signal</keyword>
<evidence type="ECO:0000313" key="2">
    <source>
        <dbReference type="EMBL" id="KID56163.1"/>
    </source>
</evidence>
<organism evidence="2 3">
    <name type="scientific">Pseudoalteromonas luteoviolacea</name>
    <dbReference type="NCBI Taxonomy" id="43657"/>
    <lineage>
        <taxon>Bacteria</taxon>
        <taxon>Pseudomonadati</taxon>
        <taxon>Pseudomonadota</taxon>
        <taxon>Gammaproteobacteria</taxon>
        <taxon>Alteromonadales</taxon>
        <taxon>Pseudoalteromonadaceae</taxon>
        <taxon>Pseudoalteromonas</taxon>
    </lineage>
</organism>
<evidence type="ECO:0000313" key="3">
    <source>
        <dbReference type="Proteomes" id="UP000031327"/>
    </source>
</evidence>
<reference evidence="2 3" key="1">
    <citation type="submission" date="2014-12" db="EMBL/GenBank/DDBJ databases">
        <title>Draft Genome Sequence of Pseudoalteromonas luteoviolacea HI1.</title>
        <authorList>
            <person name="Asahina A.Y."/>
            <person name="Hadfield M.G."/>
        </authorList>
    </citation>
    <scope>NUCLEOTIDE SEQUENCE [LARGE SCALE GENOMIC DNA]</scope>
    <source>
        <strain evidence="2 3">HI1</strain>
    </source>
</reference>
<feature type="signal peptide" evidence="1">
    <location>
        <begin position="1"/>
        <end position="17"/>
    </location>
</feature>
<proteinExistence type="predicted"/>
<sequence length="114" mass="12506">MKKILLLSVLFSSSAIANVHYATGKIADIVVGDDIAGKAVIYIENFSEANTCPKFTAKNLVIASLPESKYSDSLFSAALMAYASNKEVKIRVDETKRDANGWCEITQLRVNKNF</sequence>
<feature type="chain" id="PRO_5002149436" evidence="1">
    <location>
        <begin position="18"/>
        <end position="114"/>
    </location>
</feature>
<dbReference type="RefSeq" id="WP_039610737.1">
    <property type="nucleotide sequence ID" value="NZ_JWIC01000007.1"/>
</dbReference>
<accession>A0A0C1MNR0</accession>
<dbReference type="Proteomes" id="UP000031327">
    <property type="component" value="Unassembled WGS sequence"/>
</dbReference>
<comment type="caution">
    <text evidence="2">The sequence shown here is derived from an EMBL/GenBank/DDBJ whole genome shotgun (WGS) entry which is preliminary data.</text>
</comment>
<evidence type="ECO:0000256" key="1">
    <source>
        <dbReference type="SAM" id="SignalP"/>
    </source>
</evidence>
<name>A0A0C1MNR0_9GAMM</name>